<organism evidence="7 8">
    <name type="scientific">Candidatus Taylorbacteria bacterium RIFCSPLOWO2_02_FULL_46_40</name>
    <dbReference type="NCBI Taxonomy" id="1802329"/>
    <lineage>
        <taxon>Bacteria</taxon>
        <taxon>Candidatus Tayloriibacteriota</taxon>
    </lineage>
</organism>
<dbReference type="EMBL" id="MHSH01000054">
    <property type="protein sequence ID" value="OHA40086.1"/>
    <property type="molecule type" value="Genomic_DNA"/>
</dbReference>
<comment type="similarity">
    <text evidence="1 5">Belongs to the bacterial ribosomal protein bL32 family.</text>
</comment>
<reference evidence="7 8" key="1">
    <citation type="journal article" date="2016" name="Nat. Commun.">
        <title>Thousands of microbial genomes shed light on interconnected biogeochemical processes in an aquifer system.</title>
        <authorList>
            <person name="Anantharaman K."/>
            <person name="Brown C.T."/>
            <person name="Hug L.A."/>
            <person name="Sharon I."/>
            <person name="Castelle C.J."/>
            <person name="Probst A.J."/>
            <person name="Thomas B.C."/>
            <person name="Singh A."/>
            <person name="Wilkins M.J."/>
            <person name="Karaoz U."/>
            <person name="Brodie E.L."/>
            <person name="Williams K.H."/>
            <person name="Hubbard S.S."/>
            <person name="Banfield J.F."/>
        </authorList>
    </citation>
    <scope>NUCLEOTIDE SEQUENCE [LARGE SCALE GENOMIC DNA]</scope>
</reference>
<gene>
    <name evidence="5" type="primary">rpmF</name>
    <name evidence="7" type="ORF">A3H68_00550</name>
</gene>
<dbReference type="Proteomes" id="UP000176429">
    <property type="component" value="Unassembled WGS sequence"/>
</dbReference>
<evidence type="ECO:0000313" key="8">
    <source>
        <dbReference type="Proteomes" id="UP000176429"/>
    </source>
</evidence>
<name>A0A1G2NVE3_9BACT</name>
<dbReference type="NCBIfam" id="TIGR01031">
    <property type="entry name" value="rpmF_bact"/>
    <property type="match status" value="1"/>
</dbReference>
<sequence>MVVRMRSTRSHTNNRRSHDSIKLAALAVCAECGKEKLSRVVCANCGKYNGKTVIDVMKINEIKRERRAKKLKSLGLDPEENKEKNEEKKK</sequence>
<dbReference type="GO" id="GO:0006412">
    <property type="term" value="P:translation"/>
    <property type="evidence" value="ECO:0007669"/>
    <property type="project" value="UniProtKB-UniRule"/>
</dbReference>
<evidence type="ECO:0000313" key="7">
    <source>
        <dbReference type="EMBL" id="OHA40086.1"/>
    </source>
</evidence>
<evidence type="ECO:0000256" key="4">
    <source>
        <dbReference type="ARBA" id="ARBA00035178"/>
    </source>
</evidence>
<dbReference type="SUPFAM" id="SSF57829">
    <property type="entry name" value="Zn-binding ribosomal proteins"/>
    <property type="match status" value="1"/>
</dbReference>
<dbReference type="InterPro" id="IPR002677">
    <property type="entry name" value="Ribosomal_bL32"/>
</dbReference>
<protein>
    <recommendedName>
        <fullName evidence="4 5">Large ribosomal subunit protein bL32</fullName>
    </recommendedName>
</protein>
<dbReference type="PANTHER" id="PTHR35534">
    <property type="entry name" value="50S RIBOSOMAL PROTEIN L32"/>
    <property type="match status" value="1"/>
</dbReference>
<feature type="compositionally biased region" description="Basic and acidic residues" evidence="6">
    <location>
        <begin position="79"/>
        <end position="90"/>
    </location>
</feature>
<dbReference type="HAMAP" id="MF_00340">
    <property type="entry name" value="Ribosomal_bL32"/>
    <property type="match status" value="1"/>
</dbReference>
<accession>A0A1G2NVE3</accession>
<evidence type="ECO:0000256" key="2">
    <source>
        <dbReference type="ARBA" id="ARBA00022980"/>
    </source>
</evidence>
<dbReference type="PANTHER" id="PTHR35534:SF1">
    <property type="entry name" value="LARGE RIBOSOMAL SUBUNIT PROTEIN BL32"/>
    <property type="match status" value="1"/>
</dbReference>
<dbReference type="GO" id="GO:0015934">
    <property type="term" value="C:large ribosomal subunit"/>
    <property type="evidence" value="ECO:0007669"/>
    <property type="project" value="InterPro"/>
</dbReference>
<dbReference type="Pfam" id="PF01783">
    <property type="entry name" value="Ribosomal_L32p"/>
    <property type="match status" value="1"/>
</dbReference>
<evidence type="ECO:0000256" key="3">
    <source>
        <dbReference type="ARBA" id="ARBA00023274"/>
    </source>
</evidence>
<dbReference type="InterPro" id="IPR011332">
    <property type="entry name" value="Ribosomal_zn-bd"/>
</dbReference>
<keyword evidence="2 5" id="KW-0689">Ribosomal protein</keyword>
<dbReference type="GO" id="GO:0003735">
    <property type="term" value="F:structural constituent of ribosome"/>
    <property type="evidence" value="ECO:0007669"/>
    <property type="project" value="InterPro"/>
</dbReference>
<evidence type="ECO:0000256" key="5">
    <source>
        <dbReference type="HAMAP-Rule" id="MF_00340"/>
    </source>
</evidence>
<dbReference type="AlphaFoldDB" id="A0A1G2NVE3"/>
<feature type="region of interest" description="Disordered" evidence="6">
    <location>
        <begin position="67"/>
        <end position="90"/>
    </location>
</feature>
<dbReference type="InterPro" id="IPR044957">
    <property type="entry name" value="Ribosomal_bL32_bact"/>
</dbReference>
<proteinExistence type="inferred from homology"/>
<comment type="caution">
    <text evidence="7">The sequence shown here is derived from an EMBL/GenBank/DDBJ whole genome shotgun (WGS) entry which is preliminary data.</text>
</comment>
<keyword evidence="3 5" id="KW-0687">Ribonucleoprotein</keyword>
<evidence type="ECO:0000256" key="6">
    <source>
        <dbReference type="SAM" id="MobiDB-lite"/>
    </source>
</evidence>
<evidence type="ECO:0000256" key="1">
    <source>
        <dbReference type="ARBA" id="ARBA00008560"/>
    </source>
</evidence>